<proteinExistence type="predicted"/>
<name>A0A5B6VNH5_9ROSI</name>
<gene>
    <name evidence="2" type="ORF">EPI10_016416</name>
</gene>
<sequence>MPRIRFWLQTRLRGVTFIGIRAMDFDPDRIATDDAVSNAPATAQGTAPADSRPETLAPPPPPIPQPSPTVPQVVEVVSRERPPVDKIRKQGAEEFRASKDDDRERAKFWLENTIRVFDELSCTSERFSLSMVENPCVGGTKGES</sequence>
<dbReference type="AlphaFoldDB" id="A0A5B6VNH5"/>
<feature type="compositionally biased region" description="Basic and acidic residues" evidence="1">
    <location>
        <begin position="77"/>
        <end position="102"/>
    </location>
</feature>
<dbReference type="OrthoDB" id="2272416at2759"/>
<reference evidence="3" key="1">
    <citation type="journal article" date="2019" name="Plant Biotechnol. J.">
        <title>Genome sequencing of the Australian wild diploid species Gossypium australe highlights disease resistance and delayed gland morphogenesis.</title>
        <authorList>
            <person name="Cai Y."/>
            <person name="Cai X."/>
            <person name="Wang Q."/>
            <person name="Wang P."/>
            <person name="Zhang Y."/>
            <person name="Cai C."/>
            <person name="Xu Y."/>
            <person name="Wang K."/>
            <person name="Zhou Z."/>
            <person name="Wang C."/>
            <person name="Geng S."/>
            <person name="Li B."/>
            <person name="Dong Q."/>
            <person name="Hou Y."/>
            <person name="Wang H."/>
            <person name="Ai P."/>
            <person name="Liu Z."/>
            <person name="Yi F."/>
            <person name="Sun M."/>
            <person name="An G."/>
            <person name="Cheng J."/>
            <person name="Zhang Y."/>
            <person name="Shi Q."/>
            <person name="Xie Y."/>
            <person name="Shi X."/>
            <person name="Chang Y."/>
            <person name="Huang F."/>
            <person name="Chen Y."/>
            <person name="Hong S."/>
            <person name="Mi L."/>
            <person name="Sun Q."/>
            <person name="Zhang L."/>
            <person name="Zhou B."/>
            <person name="Peng R."/>
            <person name="Zhang X."/>
            <person name="Liu F."/>
        </authorList>
    </citation>
    <scope>NUCLEOTIDE SEQUENCE [LARGE SCALE GENOMIC DNA]</scope>
    <source>
        <strain evidence="3">cv. PA1801</strain>
    </source>
</reference>
<accession>A0A5B6VNH5</accession>
<keyword evidence="3" id="KW-1185">Reference proteome</keyword>
<comment type="caution">
    <text evidence="2">The sequence shown here is derived from an EMBL/GenBank/DDBJ whole genome shotgun (WGS) entry which is preliminary data.</text>
</comment>
<protein>
    <submittedName>
        <fullName evidence="2">Gag-Pol polyprotein</fullName>
    </submittedName>
</protein>
<dbReference type="Proteomes" id="UP000325315">
    <property type="component" value="Unassembled WGS sequence"/>
</dbReference>
<evidence type="ECO:0000256" key="1">
    <source>
        <dbReference type="SAM" id="MobiDB-lite"/>
    </source>
</evidence>
<feature type="region of interest" description="Disordered" evidence="1">
    <location>
        <begin position="34"/>
        <end position="102"/>
    </location>
</feature>
<organism evidence="2 3">
    <name type="scientific">Gossypium australe</name>
    <dbReference type="NCBI Taxonomy" id="47621"/>
    <lineage>
        <taxon>Eukaryota</taxon>
        <taxon>Viridiplantae</taxon>
        <taxon>Streptophyta</taxon>
        <taxon>Embryophyta</taxon>
        <taxon>Tracheophyta</taxon>
        <taxon>Spermatophyta</taxon>
        <taxon>Magnoliopsida</taxon>
        <taxon>eudicotyledons</taxon>
        <taxon>Gunneridae</taxon>
        <taxon>Pentapetalae</taxon>
        <taxon>rosids</taxon>
        <taxon>malvids</taxon>
        <taxon>Malvales</taxon>
        <taxon>Malvaceae</taxon>
        <taxon>Malvoideae</taxon>
        <taxon>Gossypium</taxon>
    </lineage>
</organism>
<feature type="compositionally biased region" description="Pro residues" evidence="1">
    <location>
        <begin position="56"/>
        <end position="69"/>
    </location>
</feature>
<evidence type="ECO:0000313" key="2">
    <source>
        <dbReference type="EMBL" id="KAA3470731.1"/>
    </source>
</evidence>
<dbReference type="EMBL" id="SMMG02000006">
    <property type="protein sequence ID" value="KAA3470731.1"/>
    <property type="molecule type" value="Genomic_DNA"/>
</dbReference>
<evidence type="ECO:0000313" key="3">
    <source>
        <dbReference type="Proteomes" id="UP000325315"/>
    </source>
</evidence>